<name>A0ABV2NJ40_9HYPH</name>
<sequence>MSRGQWDWKARSTMEEPGGDGAGLRAVRSWAASAPSGRIRAAAARFARDLRGSTATEYALLGGLIFIVAVGSIRYYVSRVSAVYGDITAAVTQGQ</sequence>
<reference evidence="3 4" key="1">
    <citation type="submission" date="2024-06" db="EMBL/GenBank/DDBJ databases">
        <title>Genomics of switchgrass bacterial isolates.</title>
        <authorList>
            <person name="Shade A."/>
        </authorList>
    </citation>
    <scope>NUCLEOTIDE SEQUENCE [LARGE SCALE GENOMIC DNA]</scope>
    <source>
        <strain evidence="3 4">PvP084</strain>
    </source>
</reference>
<comment type="caution">
    <text evidence="3">The sequence shown here is derived from an EMBL/GenBank/DDBJ whole genome shotgun (WGS) entry which is preliminary data.</text>
</comment>
<dbReference type="Proteomes" id="UP001549119">
    <property type="component" value="Unassembled WGS sequence"/>
</dbReference>
<proteinExistence type="predicted"/>
<keyword evidence="2" id="KW-1133">Transmembrane helix</keyword>
<evidence type="ECO:0000256" key="1">
    <source>
        <dbReference type="SAM" id="MobiDB-lite"/>
    </source>
</evidence>
<keyword evidence="2" id="KW-0472">Membrane</keyword>
<keyword evidence="2" id="KW-0812">Transmembrane</keyword>
<dbReference type="EMBL" id="JBEPNW010000002">
    <property type="protein sequence ID" value="MET3866510.1"/>
    <property type="molecule type" value="Genomic_DNA"/>
</dbReference>
<feature type="transmembrane region" description="Helical" evidence="2">
    <location>
        <begin position="58"/>
        <end position="77"/>
    </location>
</feature>
<accession>A0ABV2NJ40</accession>
<feature type="region of interest" description="Disordered" evidence="1">
    <location>
        <begin position="1"/>
        <end position="22"/>
    </location>
</feature>
<evidence type="ECO:0000313" key="3">
    <source>
        <dbReference type="EMBL" id="MET3866510.1"/>
    </source>
</evidence>
<keyword evidence="4" id="KW-1185">Reference proteome</keyword>
<feature type="compositionally biased region" description="Basic and acidic residues" evidence="1">
    <location>
        <begin position="1"/>
        <end position="14"/>
    </location>
</feature>
<evidence type="ECO:0000256" key="2">
    <source>
        <dbReference type="SAM" id="Phobius"/>
    </source>
</evidence>
<organism evidence="3 4">
    <name type="scientific">Methylobacterium radiotolerans</name>
    <dbReference type="NCBI Taxonomy" id="31998"/>
    <lineage>
        <taxon>Bacteria</taxon>
        <taxon>Pseudomonadati</taxon>
        <taxon>Pseudomonadota</taxon>
        <taxon>Alphaproteobacteria</taxon>
        <taxon>Hyphomicrobiales</taxon>
        <taxon>Methylobacteriaceae</taxon>
        <taxon>Methylobacterium</taxon>
    </lineage>
</organism>
<evidence type="ECO:0000313" key="4">
    <source>
        <dbReference type="Proteomes" id="UP001549119"/>
    </source>
</evidence>
<gene>
    <name evidence="3" type="ORF">ABIC20_003819</name>
</gene>
<dbReference type="RefSeq" id="WP_071000021.1">
    <property type="nucleotide sequence ID" value="NZ_JBEPNV010000001.1"/>
</dbReference>
<protein>
    <submittedName>
        <fullName evidence="3">Flp pilus assembly pilin Flp</fullName>
    </submittedName>
</protein>